<accession>A0A1H9UFJ8</accession>
<sequence>MRYFAGARAAAGVHEEKVQLPDDSTVQDALSALALRHGSALARVLLAASFLVDGVAVRDRSAALPDGIGLDVLPPFAGG</sequence>
<evidence type="ECO:0000313" key="1">
    <source>
        <dbReference type="EMBL" id="SES08330.1"/>
    </source>
</evidence>
<proteinExistence type="predicted"/>
<dbReference type="Proteomes" id="UP000199051">
    <property type="component" value="Unassembled WGS sequence"/>
</dbReference>
<protein>
    <submittedName>
        <fullName evidence="1">Molybdopterin converting factor, small subunit</fullName>
    </submittedName>
</protein>
<evidence type="ECO:0000313" key="2">
    <source>
        <dbReference type="Proteomes" id="UP000199051"/>
    </source>
</evidence>
<name>A0A1H9UFJ8_9PSEU</name>
<organism evidence="1 2">
    <name type="scientific">Actinokineospora terrae</name>
    <dbReference type="NCBI Taxonomy" id="155974"/>
    <lineage>
        <taxon>Bacteria</taxon>
        <taxon>Bacillati</taxon>
        <taxon>Actinomycetota</taxon>
        <taxon>Actinomycetes</taxon>
        <taxon>Pseudonocardiales</taxon>
        <taxon>Pseudonocardiaceae</taxon>
        <taxon>Actinokineospora</taxon>
    </lineage>
</organism>
<dbReference type="SUPFAM" id="SSF54285">
    <property type="entry name" value="MoaD/ThiS"/>
    <property type="match status" value="1"/>
</dbReference>
<dbReference type="Pfam" id="PF02597">
    <property type="entry name" value="ThiS"/>
    <property type="match status" value="1"/>
</dbReference>
<dbReference type="InterPro" id="IPR016155">
    <property type="entry name" value="Mopterin_synth/thiamin_S_b"/>
</dbReference>
<reference evidence="2" key="1">
    <citation type="submission" date="2016-10" db="EMBL/GenBank/DDBJ databases">
        <authorList>
            <person name="Varghese N."/>
            <person name="Submissions S."/>
        </authorList>
    </citation>
    <scope>NUCLEOTIDE SEQUENCE [LARGE SCALE GENOMIC DNA]</scope>
    <source>
        <strain evidence="2">DSM 44260</strain>
    </source>
</reference>
<dbReference type="STRING" id="155974.SAMN04487818_107213"/>
<keyword evidence="2" id="KW-1185">Reference proteome</keyword>
<dbReference type="InterPro" id="IPR003749">
    <property type="entry name" value="ThiS/MoaD-like"/>
</dbReference>
<dbReference type="Gene3D" id="3.10.20.30">
    <property type="match status" value="1"/>
</dbReference>
<dbReference type="EMBL" id="FOGI01000007">
    <property type="protein sequence ID" value="SES08330.1"/>
    <property type="molecule type" value="Genomic_DNA"/>
</dbReference>
<dbReference type="AlphaFoldDB" id="A0A1H9UFJ8"/>
<dbReference type="CDD" id="cd17040">
    <property type="entry name" value="Ubl_MoaD_like"/>
    <property type="match status" value="1"/>
</dbReference>
<dbReference type="InterPro" id="IPR012675">
    <property type="entry name" value="Beta-grasp_dom_sf"/>
</dbReference>
<gene>
    <name evidence="1" type="ORF">SAMN04487818_107213</name>
</gene>